<keyword evidence="13 24" id="KW-0862">Zinc</keyword>
<comment type="subcellular location">
    <subcellularLocation>
        <location evidence="4">Cytoplasm</location>
        <location evidence="4">Perinuclear region</location>
    </subcellularLocation>
    <subcellularLocation>
        <location evidence="5">Membrane</location>
        <topology evidence="5">Lipid-anchor</topology>
    </subcellularLocation>
    <subcellularLocation>
        <location evidence="2">Microsome</location>
    </subcellularLocation>
    <subcellularLocation>
        <location evidence="3">Mitochondrion</location>
    </subcellularLocation>
    <subcellularLocation>
        <location evidence="1">Nucleus</location>
    </subcellularLocation>
</comment>
<dbReference type="Gene3D" id="1.10.287.110">
    <property type="entry name" value="DnaJ domain"/>
    <property type="match status" value="1"/>
</dbReference>
<evidence type="ECO:0000256" key="7">
    <source>
        <dbReference type="ARBA" id="ARBA00022490"/>
    </source>
</evidence>
<dbReference type="Pfam" id="PF00226">
    <property type="entry name" value="DnaJ"/>
    <property type="match status" value="1"/>
</dbReference>
<evidence type="ECO:0000256" key="3">
    <source>
        <dbReference type="ARBA" id="ARBA00004173"/>
    </source>
</evidence>
<keyword evidence="8" id="KW-0597">Phosphoprotein</keyword>
<dbReference type="PROSITE" id="PS51188">
    <property type="entry name" value="ZF_CR"/>
    <property type="match status" value="1"/>
</dbReference>
<evidence type="ECO:0000256" key="15">
    <source>
        <dbReference type="ARBA" id="ARBA00022990"/>
    </source>
</evidence>
<dbReference type="InterPro" id="IPR012724">
    <property type="entry name" value="DnaJ"/>
</dbReference>
<keyword evidence="9 24" id="KW-0479">Metal-binding</keyword>
<dbReference type="InterPro" id="IPR044713">
    <property type="entry name" value="DNJA1/2-like"/>
</dbReference>
<dbReference type="GO" id="GO:0030544">
    <property type="term" value="F:Hsp70 protein binding"/>
    <property type="evidence" value="ECO:0007669"/>
    <property type="project" value="InterPro"/>
</dbReference>
<dbReference type="FunFam" id="1.10.287.110:FF:000014">
    <property type="entry name" value="dnaJ homolog subfamily A member 1"/>
    <property type="match status" value="1"/>
</dbReference>
<dbReference type="SUPFAM" id="SSF46565">
    <property type="entry name" value="Chaperone J-domain"/>
    <property type="match status" value="1"/>
</dbReference>
<evidence type="ECO:0000256" key="20">
    <source>
        <dbReference type="ARBA" id="ARBA00023288"/>
    </source>
</evidence>
<keyword evidence="17" id="KW-0472">Membrane</keyword>
<feature type="region of interest" description="Disordered" evidence="25">
    <location>
        <begin position="1"/>
        <end position="22"/>
    </location>
</feature>
<evidence type="ECO:0000256" key="24">
    <source>
        <dbReference type="PROSITE-ProRule" id="PRU00546"/>
    </source>
</evidence>
<dbReference type="PROSITE" id="PS00636">
    <property type="entry name" value="DNAJ_1"/>
    <property type="match status" value="1"/>
</dbReference>
<dbReference type="GO" id="GO:0006457">
    <property type="term" value="P:protein folding"/>
    <property type="evidence" value="ECO:0007669"/>
    <property type="project" value="InterPro"/>
</dbReference>
<accession>A0A669Q7C9</accession>
<protein>
    <recommendedName>
        <fullName evidence="22">DnaJ homolog subfamily A member 1</fullName>
    </recommendedName>
</protein>
<evidence type="ECO:0000256" key="19">
    <source>
        <dbReference type="ARBA" id="ARBA00023242"/>
    </source>
</evidence>
<keyword evidence="29" id="KW-1185">Reference proteome</keyword>
<dbReference type="GO" id="GO:0016020">
    <property type="term" value="C:membrane"/>
    <property type="evidence" value="ECO:0007669"/>
    <property type="project" value="UniProtKB-SubCell"/>
</dbReference>
<dbReference type="GO" id="GO:0005739">
    <property type="term" value="C:mitochondrion"/>
    <property type="evidence" value="ECO:0007669"/>
    <property type="project" value="UniProtKB-SubCell"/>
</dbReference>
<dbReference type="SUPFAM" id="SSF57938">
    <property type="entry name" value="DnaJ/Hsp40 cysteine-rich domain"/>
    <property type="match status" value="1"/>
</dbReference>
<evidence type="ECO:0000256" key="23">
    <source>
        <dbReference type="ARBA" id="ARBA00046752"/>
    </source>
</evidence>
<evidence type="ECO:0000256" key="16">
    <source>
        <dbReference type="ARBA" id="ARBA00023128"/>
    </source>
</evidence>
<evidence type="ECO:0000259" key="26">
    <source>
        <dbReference type="PROSITE" id="PS50076"/>
    </source>
</evidence>
<evidence type="ECO:0000256" key="11">
    <source>
        <dbReference type="ARBA" id="ARBA00022771"/>
    </source>
</evidence>
<dbReference type="GO" id="GO:0051082">
    <property type="term" value="F:unfolded protein binding"/>
    <property type="evidence" value="ECO:0007669"/>
    <property type="project" value="InterPro"/>
</dbReference>
<evidence type="ECO:0000256" key="9">
    <source>
        <dbReference type="ARBA" id="ARBA00022723"/>
    </source>
</evidence>
<dbReference type="FunFam" id="2.60.260.20:FF:000068">
    <property type="entry name" value="Chaperone protein dnaJ 3"/>
    <property type="match status" value="1"/>
</dbReference>
<evidence type="ECO:0000313" key="28">
    <source>
        <dbReference type="Ensembl" id="ENSPCLP00000016737.1"/>
    </source>
</evidence>
<dbReference type="Gene3D" id="2.60.260.20">
    <property type="entry name" value="Urease metallochaperone UreE, N-terminal domain"/>
    <property type="match status" value="2"/>
</dbReference>
<dbReference type="SMART" id="SM00271">
    <property type="entry name" value="DnaJ"/>
    <property type="match status" value="1"/>
</dbReference>
<dbReference type="PRINTS" id="PR00625">
    <property type="entry name" value="JDOMAIN"/>
</dbReference>
<dbReference type="Gene3D" id="2.10.230.10">
    <property type="entry name" value="Heat shock protein DnaJ, cysteine-rich domain"/>
    <property type="match status" value="1"/>
</dbReference>
<keyword evidence="6" id="KW-0488">Methylation</keyword>
<evidence type="ECO:0000256" key="12">
    <source>
        <dbReference type="ARBA" id="ARBA00022824"/>
    </source>
</evidence>
<keyword evidence="10" id="KW-0677">Repeat</keyword>
<proteinExistence type="inferred from homology"/>
<dbReference type="SUPFAM" id="SSF49493">
    <property type="entry name" value="HSP40/DnaJ peptide-binding domain"/>
    <property type="match status" value="2"/>
</dbReference>
<evidence type="ECO:0000256" key="6">
    <source>
        <dbReference type="ARBA" id="ARBA00022481"/>
    </source>
</evidence>
<evidence type="ECO:0000259" key="27">
    <source>
        <dbReference type="PROSITE" id="PS51188"/>
    </source>
</evidence>
<dbReference type="Pfam" id="PF00684">
    <property type="entry name" value="DnaJ_CXXCXGXG"/>
    <property type="match status" value="1"/>
</dbReference>
<keyword evidence="11 24" id="KW-0863">Zinc-finger</keyword>
<evidence type="ECO:0000256" key="8">
    <source>
        <dbReference type="ARBA" id="ARBA00022553"/>
    </source>
</evidence>
<keyword evidence="18" id="KW-0143">Chaperone</keyword>
<evidence type="ECO:0000256" key="5">
    <source>
        <dbReference type="ARBA" id="ARBA00004635"/>
    </source>
</evidence>
<keyword evidence="20" id="KW-0449">Lipoprotein</keyword>
<comment type="subunit">
    <text evidence="23">Identified in a complex with HSPA1B and BAX. Interacts with RNF207.</text>
</comment>
<organism evidence="28 29">
    <name type="scientific">Phasianus colchicus</name>
    <name type="common">Common pheasant</name>
    <dbReference type="NCBI Taxonomy" id="9054"/>
    <lineage>
        <taxon>Eukaryota</taxon>
        <taxon>Metazoa</taxon>
        <taxon>Chordata</taxon>
        <taxon>Craniata</taxon>
        <taxon>Vertebrata</taxon>
        <taxon>Euteleostomi</taxon>
        <taxon>Archelosauria</taxon>
        <taxon>Archosauria</taxon>
        <taxon>Dinosauria</taxon>
        <taxon>Saurischia</taxon>
        <taxon>Theropoda</taxon>
        <taxon>Coelurosauria</taxon>
        <taxon>Aves</taxon>
        <taxon>Neognathae</taxon>
        <taxon>Galloanserae</taxon>
        <taxon>Galliformes</taxon>
        <taxon>Phasianidae</taxon>
        <taxon>Phasianinae</taxon>
        <taxon>Phasianus</taxon>
    </lineage>
</organism>
<dbReference type="GO" id="GO:0048471">
    <property type="term" value="C:perinuclear region of cytoplasm"/>
    <property type="evidence" value="ECO:0007669"/>
    <property type="project" value="UniProtKB-SubCell"/>
</dbReference>
<dbReference type="OMA" id="NALCTKC"/>
<dbReference type="InterPro" id="IPR036869">
    <property type="entry name" value="J_dom_sf"/>
</dbReference>
<evidence type="ECO:0000256" key="4">
    <source>
        <dbReference type="ARBA" id="ARBA00004556"/>
    </source>
</evidence>
<feature type="zinc finger region" description="CR-type" evidence="24">
    <location>
        <begin position="238"/>
        <end position="322"/>
    </location>
</feature>
<evidence type="ECO:0000256" key="18">
    <source>
        <dbReference type="ARBA" id="ARBA00023186"/>
    </source>
</evidence>
<evidence type="ECO:0000313" key="29">
    <source>
        <dbReference type="Proteomes" id="UP000472261"/>
    </source>
</evidence>
<dbReference type="Ensembl" id="ENSPCLT00000022168.1">
    <property type="protein sequence ID" value="ENSPCLP00000016737.1"/>
    <property type="gene ID" value="ENSPCLG00000013755.1"/>
</dbReference>
<evidence type="ECO:0000256" key="10">
    <source>
        <dbReference type="ARBA" id="ARBA00022737"/>
    </source>
</evidence>
<dbReference type="CDD" id="cd06257">
    <property type="entry name" value="DnaJ"/>
    <property type="match status" value="1"/>
</dbReference>
<reference evidence="28" key="1">
    <citation type="submission" date="2025-08" db="UniProtKB">
        <authorList>
            <consortium name="Ensembl"/>
        </authorList>
    </citation>
    <scope>IDENTIFICATION</scope>
</reference>
<evidence type="ECO:0000256" key="17">
    <source>
        <dbReference type="ARBA" id="ARBA00023136"/>
    </source>
</evidence>
<dbReference type="FunFam" id="2.60.260.20:FF:000003">
    <property type="entry name" value="DnaJ subfamily A member 2"/>
    <property type="match status" value="1"/>
</dbReference>
<dbReference type="PANTHER" id="PTHR43888">
    <property type="entry name" value="DNAJ-LIKE-2, ISOFORM A-RELATED"/>
    <property type="match status" value="1"/>
</dbReference>
<evidence type="ECO:0000256" key="14">
    <source>
        <dbReference type="ARBA" id="ARBA00022848"/>
    </source>
</evidence>
<dbReference type="GO" id="GO:0009408">
    <property type="term" value="P:response to heat"/>
    <property type="evidence" value="ECO:0007669"/>
    <property type="project" value="InterPro"/>
</dbReference>
<keyword evidence="7" id="KW-0963">Cytoplasm</keyword>
<keyword evidence="15" id="KW-0007">Acetylation</keyword>
<sequence length="514" mass="57098">MSSAELPHVTRRPARSRPEPLDPAQAQLRSVGAALAEGTAGWRAGPRLAALIGSPRSASFCYWLTPHSNRVPGRGGAVSIVSTRDRLRTFQKSREQRAARQSPAESGSCAELPTAATMVKETTYYDVLGVSPSASAEELKKAYRKLALKYHPDKNPNEGEKFKQISQAYEVLSDPKKRDLYDKGGEQAIKEGGSGSGFGSPMDIFDMFFGGGGRMQRERRGKNVVHQLSVSLEDMYNGATRKLALQKNVICDKCEGRGGKKGAVECCPNCRGTGMQIRIHQIGPGMVQQMQSVCMECQGHGERISPKDRCKSCNGRKIVREKKILEVHIDKGMKDGQKITFHGEGDQEPGLEPGDIIIVLDQKDHSVFTRRDEDLLLSMDIQLVEALCGFQKPIVTLDNRTIVITSHPGQVVKHGAIKCVLNEGMPIYRRPYEKGRLIIEFRVNFPESGFLSSDKLLLLEKLLPARQEIEETEEMEQVNLVDFDPSQKRKHIYNGEVYEDDDHHPRGGVQCQTS</sequence>
<keyword evidence="12" id="KW-0256">Endoplasmic reticulum</keyword>
<name>A0A669Q7C9_PHACC</name>
<dbReference type="HAMAP" id="MF_01152">
    <property type="entry name" value="DnaJ"/>
    <property type="match status" value="1"/>
</dbReference>
<evidence type="ECO:0000256" key="21">
    <source>
        <dbReference type="ARBA" id="ARBA00023289"/>
    </source>
</evidence>
<feature type="domain" description="J" evidence="26">
    <location>
        <begin position="123"/>
        <end position="185"/>
    </location>
</feature>
<evidence type="ECO:0000256" key="22">
    <source>
        <dbReference type="ARBA" id="ARBA00040977"/>
    </source>
</evidence>
<dbReference type="CDD" id="cd10747">
    <property type="entry name" value="DnaJ_C"/>
    <property type="match status" value="1"/>
</dbReference>
<dbReference type="GO" id="GO:0008270">
    <property type="term" value="F:zinc ion binding"/>
    <property type="evidence" value="ECO:0007669"/>
    <property type="project" value="UniProtKB-KW"/>
</dbReference>
<dbReference type="GO" id="GO:0005524">
    <property type="term" value="F:ATP binding"/>
    <property type="evidence" value="ECO:0007669"/>
    <property type="project" value="InterPro"/>
</dbReference>
<keyword evidence="14" id="KW-0492">Microsome</keyword>
<dbReference type="Proteomes" id="UP000472261">
    <property type="component" value="Unplaced"/>
</dbReference>
<keyword evidence="19" id="KW-0539">Nucleus</keyword>
<dbReference type="PROSITE" id="PS50076">
    <property type="entry name" value="DNAJ_2"/>
    <property type="match status" value="1"/>
</dbReference>
<evidence type="ECO:0000256" key="2">
    <source>
        <dbReference type="ARBA" id="ARBA00004144"/>
    </source>
</evidence>
<dbReference type="InterPro" id="IPR002939">
    <property type="entry name" value="DnaJ_C"/>
</dbReference>
<reference evidence="28" key="2">
    <citation type="submission" date="2025-09" db="UniProtKB">
        <authorList>
            <consortium name="Ensembl"/>
        </authorList>
    </citation>
    <scope>IDENTIFICATION</scope>
</reference>
<dbReference type="InterPro" id="IPR036410">
    <property type="entry name" value="HSP_DnaJ_Cys-rich_dom_sf"/>
</dbReference>
<keyword evidence="16" id="KW-0496">Mitochondrion</keyword>
<evidence type="ECO:0000256" key="1">
    <source>
        <dbReference type="ARBA" id="ARBA00004123"/>
    </source>
</evidence>
<dbReference type="GO" id="GO:0005634">
    <property type="term" value="C:nucleus"/>
    <property type="evidence" value="ECO:0007669"/>
    <property type="project" value="UniProtKB-SubCell"/>
</dbReference>
<dbReference type="InterPro" id="IPR001305">
    <property type="entry name" value="HSP_DnaJ_Cys-rich_dom"/>
</dbReference>
<evidence type="ECO:0000256" key="13">
    <source>
        <dbReference type="ARBA" id="ARBA00022833"/>
    </source>
</evidence>
<feature type="domain" description="CR-type" evidence="27">
    <location>
        <begin position="238"/>
        <end position="322"/>
    </location>
</feature>
<dbReference type="CDD" id="cd10719">
    <property type="entry name" value="DnaJ_zf"/>
    <property type="match status" value="1"/>
</dbReference>
<dbReference type="InterPro" id="IPR001623">
    <property type="entry name" value="DnaJ_domain"/>
</dbReference>
<evidence type="ECO:0000256" key="25">
    <source>
        <dbReference type="SAM" id="MobiDB-lite"/>
    </source>
</evidence>
<dbReference type="Pfam" id="PF01556">
    <property type="entry name" value="DnaJ_C"/>
    <property type="match status" value="1"/>
</dbReference>
<dbReference type="FunFam" id="2.10.230.10:FF:000005">
    <property type="entry name" value="DnaJ homolog subfamily A member 1"/>
    <property type="match status" value="1"/>
</dbReference>
<dbReference type="InterPro" id="IPR018253">
    <property type="entry name" value="DnaJ_domain_CS"/>
</dbReference>
<dbReference type="InterPro" id="IPR008971">
    <property type="entry name" value="HSP40/DnaJ_pept-bd"/>
</dbReference>
<keyword evidence="21" id="KW-0636">Prenylation</keyword>
<dbReference type="AlphaFoldDB" id="A0A669Q7C9"/>